<evidence type="ECO:0000313" key="3">
    <source>
        <dbReference type="Proteomes" id="UP000037178"/>
    </source>
</evidence>
<gene>
    <name evidence="2" type="ORF">AIOL_001348</name>
</gene>
<dbReference type="AlphaFoldDB" id="A0A0J9E0D1"/>
<feature type="region of interest" description="Disordered" evidence="1">
    <location>
        <begin position="1"/>
        <end position="60"/>
    </location>
</feature>
<organism evidence="2 3">
    <name type="scientific">Candidatus Rhodobacter oscarellae</name>
    <dbReference type="NCBI Taxonomy" id="1675527"/>
    <lineage>
        <taxon>Bacteria</taxon>
        <taxon>Pseudomonadati</taxon>
        <taxon>Pseudomonadota</taxon>
        <taxon>Alphaproteobacteria</taxon>
        <taxon>Rhodobacterales</taxon>
        <taxon>Rhodobacter group</taxon>
        <taxon>Rhodobacter</taxon>
    </lineage>
</organism>
<accession>A0A0J9E0D1</accession>
<evidence type="ECO:0000313" key="2">
    <source>
        <dbReference type="EMBL" id="KMW56396.1"/>
    </source>
</evidence>
<feature type="compositionally biased region" description="Basic and acidic residues" evidence="1">
    <location>
        <begin position="14"/>
        <end position="24"/>
    </location>
</feature>
<proteinExistence type="predicted"/>
<dbReference type="PATRIC" id="fig|1675527.3.peg.1432"/>
<reference evidence="2 3" key="1">
    <citation type="submission" date="2015-06" db="EMBL/GenBank/DDBJ databases">
        <title>Draft genome sequence of an Alphaproteobacteria species associated to the Mediterranean sponge Oscarella lobularis.</title>
        <authorList>
            <person name="Jourda C."/>
            <person name="Santini S."/>
            <person name="Claverie J.-M."/>
        </authorList>
    </citation>
    <scope>NUCLEOTIDE SEQUENCE [LARGE SCALE GENOMIC DNA]</scope>
    <source>
        <strain evidence="2">IGS</strain>
    </source>
</reference>
<evidence type="ECO:0000256" key="1">
    <source>
        <dbReference type="SAM" id="MobiDB-lite"/>
    </source>
</evidence>
<comment type="caution">
    <text evidence="2">The sequence shown here is derived from an EMBL/GenBank/DDBJ whole genome shotgun (WGS) entry which is preliminary data.</text>
</comment>
<dbReference type="STRING" id="1675527.AIOL_001348"/>
<dbReference type="EMBL" id="LFTY01000002">
    <property type="protein sequence ID" value="KMW56396.1"/>
    <property type="molecule type" value="Genomic_DNA"/>
</dbReference>
<protein>
    <recommendedName>
        <fullName evidence="4">D-galactarate dehydratase</fullName>
    </recommendedName>
</protein>
<keyword evidence="3" id="KW-1185">Reference proteome</keyword>
<dbReference type="Proteomes" id="UP000037178">
    <property type="component" value="Unassembled WGS sequence"/>
</dbReference>
<name>A0A0J9E0D1_9RHOB</name>
<evidence type="ECO:0008006" key="4">
    <source>
        <dbReference type="Google" id="ProtNLM"/>
    </source>
</evidence>
<sequence length="147" mass="15374">MSGCADLSPQFLDRFGRDSPRAEPRVFVPPPRAEREPAVLGPDGTELASVTPPVEPAPPPVTAADGRLGTTIASLGDPVAEGFWLKTPLVSTVRQGRVVYERTGRSVQVELRPSGGAGGSGSQISLAAMRLLGASITDLIEVVVFEN</sequence>